<accession>A0A1G7VIX0</accession>
<organism evidence="1 2">
    <name type="scientific">Chitinophaga filiformis</name>
    <name type="common">Myxococcus filiformis</name>
    <name type="synonym">Flexibacter filiformis</name>
    <dbReference type="NCBI Taxonomy" id="104663"/>
    <lineage>
        <taxon>Bacteria</taxon>
        <taxon>Pseudomonadati</taxon>
        <taxon>Bacteroidota</taxon>
        <taxon>Chitinophagia</taxon>
        <taxon>Chitinophagales</taxon>
        <taxon>Chitinophagaceae</taxon>
        <taxon>Chitinophaga</taxon>
    </lineage>
</organism>
<dbReference type="Proteomes" id="UP000199045">
    <property type="component" value="Unassembled WGS sequence"/>
</dbReference>
<proteinExistence type="predicted"/>
<evidence type="ECO:0000313" key="2">
    <source>
        <dbReference type="Proteomes" id="UP000199045"/>
    </source>
</evidence>
<dbReference type="EMBL" id="FNBN01000005">
    <property type="protein sequence ID" value="SDG59684.1"/>
    <property type="molecule type" value="Genomic_DNA"/>
</dbReference>
<dbReference type="STRING" id="104663.SAMN04488121_105137"/>
<evidence type="ECO:0000313" key="1">
    <source>
        <dbReference type="EMBL" id="SDG59684.1"/>
    </source>
</evidence>
<name>A0A1G7VIX0_CHIFI</name>
<reference evidence="1 2" key="1">
    <citation type="submission" date="2016-10" db="EMBL/GenBank/DDBJ databases">
        <authorList>
            <person name="de Groot N.N."/>
        </authorList>
    </citation>
    <scope>NUCLEOTIDE SEQUENCE [LARGE SCALE GENOMIC DNA]</scope>
    <source>
        <strain evidence="1 2">DSM 527</strain>
    </source>
</reference>
<protein>
    <submittedName>
        <fullName evidence="1">Uncharacterized protein</fullName>
    </submittedName>
</protein>
<gene>
    <name evidence="1" type="ORF">SAMN04488121_105137</name>
</gene>
<dbReference type="AlphaFoldDB" id="A0A1G7VIX0"/>
<sequence length="253" mass="29376">MEYFLSGIYMENAMRTGLMLSLVLLLTSCFRESIPISYFNTGGFILEDTSRIANEYLQSFEDDGYPVYYLGPLKDTISIGSRYWLRREKRFKEYPEYCIFKYSKYNISIQVDTLFSACLAMEYLSEERLIDRYCDSNRYYHASMISIRNTSDTAISLGTSFSISHIHREMLNSRGQWIKVNEKLCEQWFCGTGQPNLYLMPGEVIISKIGHFSGEYAVSCRLALGRCRDTSQVYSNIFTECIDDRLLRIVEGS</sequence>